<name>A0A6V7U6X3_MELEN</name>
<evidence type="ECO:0000313" key="1">
    <source>
        <dbReference type="EMBL" id="CAD2146288.1"/>
    </source>
</evidence>
<reference evidence="1 2" key="1">
    <citation type="submission" date="2020-08" db="EMBL/GenBank/DDBJ databases">
        <authorList>
            <person name="Koutsovoulos G."/>
            <person name="Danchin GJ E."/>
        </authorList>
    </citation>
    <scope>NUCLEOTIDE SEQUENCE [LARGE SCALE GENOMIC DNA]</scope>
</reference>
<dbReference type="Proteomes" id="UP000580250">
    <property type="component" value="Unassembled WGS sequence"/>
</dbReference>
<proteinExistence type="predicted"/>
<comment type="caution">
    <text evidence="1">The sequence shown here is derived from an EMBL/GenBank/DDBJ whole genome shotgun (WGS) entry which is preliminary data.</text>
</comment>
<accession>A0A6V7U6X3</accession>
<sequence>MIKPLFHAKLNFQPVLNEVNVNFYQMYKAILTKFKWSLNLEGVNNYIEICAEYKEKGNYIIAIHLLINEENIRMPFIVEAIQIFVKVDDKLKKCVSTKIKIESDEVRNTLGKLKTGVGIAIVKSHRNLKDGEMIKEGNKLFNDFELFGGEYPFKDVVCVHELSPLFDDEKITENKNTFNTNVTKYLNQREVKYLSKNILFNQNWQKWFLFDGKFYMVGENGKADYID</sequence>
<dbReference type="AlphaFoldDB" id="A0A6V7U6X3"/>
<protein>
    <submittedName>
        <fullName evidence="1">Uncharacterized protein</fullName>
    </submittedName>
</protein>
<organism evidence="1 2">
    <name type="scientific">Meloidogyne enterolobii</name>
    <name type="common">Root-knot nematode worm</name>
    <name type="synonym">Meloidogyne mayaguensis</name>
    <dbReference type="NCBI Taxonomy" id="390850"/>
    <lineage>
        <taxon>Eukaryota</taxon>
        <taxon>Metazoa</taxon>
        <taxon>Ecdysozoa</taxon>
        <taxon>Nematoda</taxon>
        <taxon>Chromadorea</taxon>
        <taxon>Rhabditida</taxon>
        <taxon>Tylenchina</taxon>
        <taxon>Tylenchomorpha</taxon>
        <taxon>Tylenchoidea</taxon>
        <taxon>Meloidogynidae</taxon>
        <taxon>Meloidogyninae</taxon>
        <taxon>Meloidogyne</taxon>
    </lineage>
</organism>
<evidence type="ECO:0000313" key="2">
    <source>
        <dbReference type="Proteomes" id="UP000580250"/>
    </source>
</evidence>
<dbReference type="EMBL" id="CAJEWN010000037">
    <property type="protein sequence ID" value="CAD2146288.1"/>
    <property type="molecule type" value="Genomic_DNA"/>
</dbReference>
<gene>
    <name evidence="1" type="ORF">MENT_LOCUS8556</name>
</gene>